<evidence type="ECO:0000313" key="2">
    <source>
        <dbReference type="Proteomes" id="UP000092154"/>
    </source>
</evidence>
<dbReference type="STRING" id="1314800.A0A1B7NAS2"/>
<dbReference type="OrthoDB" id="2959034at2759"/>
<accession>A0A1B7NAS2</accession>
<dbReference type="AlphaFoldDB" id="A0A1B7NAS2"/>
<dbReference type="EMBL" id="KV448168">
    <property type="protein sequence ID" value="OAX41926.1"/>
    <property type="molecule type" value="Genomic_DNA"/>
</dbReference>
<dbReference type="Proteomes" id="UP000092154">
    <property type="component" value="Unassembled WGS sequence"/>
</dbReference>
<evidence type="ECO:0000313" key="1">
    <source>
        <dbReference type="EMBL" id="OAX41926.1"/>
    </source>
</evidence>
<dbReference type="InParanoid" id="A0A1B7NAS2"/>
<reference evidence="1 2" key="1">
    <citation type="submission" date="2016-06" db="EMBL/GenBank/DDBJ databases">
        <title>Comparative genomics of the ectomycorrhizal sister species Rhizopogon vinicolor and Rhizopogon vesiculosus (Basidiomycota: Boletales) reveals a divergence of the mating type B locus.</title>
        <authorList>
            <consortium name="DOE Joint Genome Institute"/>
            <person name="Mujic A.B."/>
            <person name="Kuo A."/>
            <person name="Tritt A."/>
            <person name="Lipzen A."/>
            <person name="Chen C."/>
            <person name="Johnson J."/>
            <person name="Sharma A."/>
            <person name="Barry K."/>
            <person name="Grigoriev I.V."/>
            <person name="Spatafora J.W."/>
        </authorList>
    </citation>
    <scope>NUCLEOTIDE SEQUENCE [LARGE SCALE GENOMIC DNA]</scope>
    <source>
        <strain evidence="1 2">AM-OR11-026</strain>
    </source>
</reference>
<protein>
    <submittedName>
        <fullName evidence="1">Uncharacterized protein</fullName>
    </submittedName>
</protein>
<sequence>MPTEEYFDDSKCDNLPLSYDAIVTSALSELELKDSAKKRRAAVLTLIREVVRVSATPFPFTSERIKACSDILPGAEFSDLLQTPNIEGHTAMYWAIVNNRREAFSALAVFIPKFSFKCVSDLRLACMITSDNTLFTELHLGKINAKEESFRSLLCCTPDVIEVYELGNNKFITCFQIMMFQKRMRAAQKVGNLEFVAGGRIWWLCFDMHKQRWRVEWGLAEDSFPARLNGVLKIKTHETNSGSSLEIKWETSEDSPEKGLAFTDLLGDWIMDKDTKYVDCQGTLHVDMEVICN</sequence>
<name>A0A1B7NAS2_9AGAM</name>
<organism evidence="1 2">
    <name type="scientific">Rhizopogon vinicolor AM-OR11-026</name>
    <dbReference type="NCBI Taxonomy" id="1314800"/>
    <lineage>
        <taxon>Eukaryota</taxon>
        <taxon>Fungi</taxon>
        <taxon>Dikarya</taxon>
        <taxon>Basidiomycota</taxon>
        <taxon>Agaricomycotina</taxon>
        <taxon>Agaricomycetes</taxon>
        <taxon>Agaricomycetidae</taxon>
        <taxon>Boletales</taxon>
        <taxon>Suillineae</taxon>
        <taxon>Rhizopogonaceae</taxon>
        <taxon>Rhizopogon</taxon>
    </lineage>
</organism>
<proteinExistence type="predicted"/>
<keyword evidence="2" id="KW-1185">Reference proteome</keyword>
<gene>
    <name evidence="1" type="ORF">K503DRAFT_832877</name>
</gene>